<feature type="signal peptide" evidence="2">
    <location>
        <begin position="1"/>
        <end position="33"/>
    </location>
</feature>
<proteinExistence type="predicted"/>
<keyword evidence="3" id="KW-0614">Plasmid</keyword>
<keyword evidence="2" id="KW-0732">Signal</keyword>
<sequence>MRRSRRVSRSVLNALSAVTVLVSAAVFTQPANAEDKDRCRVASGDDTNQKNLSEKLDDCDGVLKPPRVGDTEIKTPAPDVGKTRVIRPGELQ</sequence>
<accession>A0A9Q8YFR9</accession>
<evidence type="ECO:0000256" key="2">
    <source>
        <dbReference type="SAM" id="SignalP"/>
    </source>
</evidence>
<evidence type="ECO:0000313" key="3">
    <source>
        <dbReference type="EMBL" id="USJ27366.1"/>
    </source>
</evidence>
<name>A0A9Q8YFR9_ENSAD</name>
<dbReference type="Proteomes" id="UP001055460">
    <property type="component" value="Plasmid pB"/>
</dbReference>
<evidence type="ECO:0000256" key="1">
    <source>
        <dbReference type="SAM" id="MobiDB-lite"/>
    </source>
</evidence>
<feature type="chain" id="PRO_5040109633" description="Secreted protein" evidence="2">
    <location>
        <begin position="34"/>
        <end position="92"/>
    </location>
</feature>
<dbReference type="EMBL" id="CP098809">
    <property type="protein sequence ID" value="USJ27366.1"/>
    <property type="molecule type" value="Genomic_DNA"/>
</dbReference>
<evidence type="ECO:0008006" key="5">
    <source>
        <dbReference type="Google" id="ProtNLM"/>
    </source>
</evidence>
<feature type="region of interest" description="Disordered" evidence="1">
    <location>
        <begin position="32"/>
        <end position="92"/>
    </location>
</feature>
<dbReference type="AlphaFoldDB" id="A0A9Q8YFR9"/>
<reference evidence="3" key="1">
    <citation type="submission" date="2022-06" db="EMBL/GenBank/DDBJ databases">
        <title>Physiological and biochemical characterization and genomic elucidation of a strain of the genus Ensifer adhaerens M8 that combines arsenic oxidation and chromium reduction.</title>
        <authorList>
            <person name="Li X."/>
            <person name="Yu c."/>
        </authorList>
    </citation>
    <scope>NUCLEOTIDE SEQUENCE</scope>
    <source>
        <strain evidence="3">M8</strain>
        <plasmid evidence="3">pB</plasmid>
    </source>
</reference>
<organism evidence="3 4">
    <name type="scientific">Ensifer adhaerens</name>
    <name type="common">Sinorhizobium morelense</name>
    <dbReference type="NCBI Taxonomy" id="106592"/>
    <lineage>
        <taxon>Bacteria</taxon>
        <taxon>Pseudomonadati</taxon>
        <taxon>Pseudomonadota</taxon>
        <taxon>Alphaproteobacteria</taxon>
        <taxon>Hyphomicrobiales</taxon>
        <taxon>Rhizobiaceae</taxon>
        <taxon>Sinorhizobium/Ensifer group</taxon>
        <taxon>Ensifer</taxon>
    </lineage>
</organism>
<evidence type="ECO:0000313" key="4">
    <source>
        <dbReference type="Proteomes" id="UP001055460"/>
    </source>
</evidence>
<protein>
    <recommendedName>
        <fullName evidence="5">Secreted protein</fullName>
    </recommendedName>
</protein>
<geneLocation type="plasmid" evidence="3 4">
    <name>pB</name>
</geneLocation>
<gene>
    <name evidence="3" type="ORF">NE863_33470</name>
</gene>